<dbReference type="PANTHER" id="PTHR11575:SF24">
    <property type="entry name" value="5'-NUCLEOTIDASE"/>
    <property type="match status" value="1"/>
</dbReference>
<dbReference type="Pfam" id="PF02872">
    <property type="entry name" value="5_nucleotid_C"/>
    <property type="match status" value="1"/>
</dbReference>
<dbReference type="PANTHER" id="PTHR11575">
    <property type="entry name" value="5'-NUCLEOTIDASE-RELATED"/>
    <property type="match status" value="1"/>
</dbReference>
<evidence type="ECO:0000313" key="6">
    <source>
        <dbReference type="Proteomes" id="UP000298438"/>
    </source>
</evidence>
<sequence length="569" mass="60755">MKIALTPTAALLSAALLLGGCASLTALQPAAPRQPITINLVALNDFHGNLEPSKFTYTDANGQKVTLQAGGIDAVAAAVNAWRQQDRDLLLVGAGDLVGASPALSSMWADEPTIHALNLVGLNFSSVGNHEFDSGRMELLRQQHGGCVSPRPAKACKFAPDFKGAQFTYMVSNVVDAKTGKPFLPAWHIADVKGVKIAFLGAVVRGAADLVLPSGIEGLSFEDEADSINKVLPAARAAGATVFVVLIHEGGQTKERFDQPDCQHLEGPIVDIAKRLDPAIRLVVSGHTHKGYQCKSNGRFITQAETAGHVLSRIALSVDPATRTLQDVAVKNVIVKPGDYPSVPAVSAYLATVKARSDAALQQPVARVAVRSMTRELSAAGESALGDLVADAVLDAAAPYGAQIGFMNTAGMRKDFDVGADLRATFGQAQIVLPFGNTIVLMDLTGAQLYDLLEHQWEREKVDVNHSMLQVSNGFAYRWDGTQPRGARVIRGSMTLNGQPIDEKKLYRVAANNFLAEGGDGFPTFREAANSRDTGIRDIDAFTAYLQKREQAGKPAGFEKPQGRFERVK</sequence>
<name>A0A4Y9SDB6_9BURK</name>
<dbReference type="InterPro" id="IPR004843">
    <property type="entry name" value="Calcineurin-like_PHP"/>
</dbReference>
<comment type="caution">
    <text evidence="5">The sequence shown here is derived from an EMBL/GenBank/DDBJ whole genome shotgun (WGS) entry which is preliminary data.</text>
</comment>
<keyword evidence="1 2" id="KW-0732">Signal</keyword>
<evidence type="ECO:0000256" key="1">
    <source>
        <dbReference type="ARBA" id="ARBA00022729"/>
    </source>
</evidence>
<evidence type="ECO:0000259" key="4">
    <source>
        <dbReference type="Pfam" id="PF02872"/>
    </source>
</evidence>
<dbReference type="GO" id="GO:0009166">
    <property type="term" value="P:nucleotide catabolic process"/>
    <property type="evidence" value="ECO:0007669"/>
    <property type="project" value="InterPro"/>
</dbReference>
<dbReference type="Gene3D" id="3.60.21.10">
    <property type="match status" value="1"/>
</dbReference>
<dbReference type="InterPro" id="IPR036907">
    <property type="entry name" value="5'-Nucleotdase_C_sf"/>
</dbReference>
<dbReference type="Pfam" id="PF00149">
    <property type="entry name" value="Metallophos"/>
    <property type="match status" value="1"/>
</dbReference>
<feature type="signal peptide" evidence="2">
    <location>
        <begin position="1"/>
        <end position="26"/>
    </location>
</feature>
<organism evidence="5 6">
    <name type="scientific">Zemynaea arenosa</name>
    <dbReference type="NCBI Taxonomy" id="2561931"/>
    <lineage>
        <taxon>Bacteria</taxon>
        <taxon>Pseudomonadati</taxon>
        <taxon>Pseudomonadota</taxon>
        <taxon>Betaproteobacteria</taxon>
        <taxon>Burkholderiales</taxon>
        <taxon>Oxalobacteraceae</taxon>
        <taxon>Telluria group</taxon>
        <taxon>Zemynaea</taxon>
    </lineage>
</organism>
<feature type="chain" id="PRO_5021512792" evidence="2">
    <location>
        <begin position="27"/>
        <end position="569"/>
    </location>
</feature>
<accession>A0A4Y9SDB6</accession>
<dbReference type="OrthoDB" id="9803927at2"/>
<feature type="domain" description="5'-Nucleotidase C-terminal" evidence="4">
    <location>
        <begin position="366"/>
        <end position="526"/>
    </location>
</feature>
<comment type="similarity">
    <text evidence="2">Belongs to the 5'-nucleotidase family.</text>
</comment>
<gene>
    <name evidence="5" type="ORF">E4L96_13175</name>
</gene>
<dbReference type="Proteomes" id="UP000298438">
    <property type="component" value="Unassembled WGS sequence"/>
</dbReference>
<keyword evidence="2" id="KW-0378">Hydrolase</keyword>
<dbReference type="InterPro" id="IPR029052">
    <property type="entry name" value="Metallo-depent_PP-like"/>
</dbReference>
<dbReference type="PRINTS" id="PR01607">
    <property type="entry name" value="APYRASEFAMLY"/>
</dbReference>
<dbReference type="AlphaFoldDB" id="A0A4Y9SDB6"/>
<evidence type="ECO:0000259" key="3">
    <source>
        <dbReference type="Pfam" id="PF00149"/>
    </source>
</evidence>
<dbReference type="GO" id="GO:0008253">
    <property type="term" value="F:5'-nucleotidase activity"/>
    <property type="evidence" value="ECO:0007669"/>
    <property type="project" value="TreeGrafter"/>
</dbReference>
<feature type="domain" description="Calcineurin-like phosphoesterase" evidence="3">
    <location>
        <begin position="40"/>
        <end position="290"/>
    </location>
</feature>
<evidence type="ECO:0000256" key="2">
    <source>
        <dbReference type="RuleBase" id="RU362119"/>
    </source>
</evidence>
<dbReference type="GO" id="GO:0008768">
    <property type="term" value="F:UDP-sugar diphosphatase activity"/>
    <property type="evidence" value="ECO:0007669"/>
    <property type="project" value="TreeGrafter"/>
</dbReference>
<protein>
    <submittedName>
        <fullName evidence="5">Bifunctional metallophosphatase/5'-nucleotidase</fullName>
    </submittedName>
</protein>
<reference evidence="5 6" key="1">
    <citation type="submission" date="2019-03" db="EMBL/GenBank/DDBJ databases">
        <title>Draft Genome Sequence of Massilia arenosa sp. nov., a Novel Massilia Species Isolated from a Sandy-loam Maize Soil.</title>
        <authorList>
            <person name="Raths R."/>
            <person name="Peta V."/>
            <person name="Bucking H."/>
        </authorList>
    </citation>
    <scope>NUCLEOTIDE SEQUENCE [LARGE SCALE GENOMIC DNA]</scope>
    <source>
        <strain evidence="5 6">MC02</strain>
    </source>
</reference>
<dbReference type="SUPFAM" id="SSF55816">
    <property type="entry name" value="5'-nucleotidase (syn. UDP-sugar hydrolase), C-terminal domain"/>
    <property type="match status" value="1"/>
</dbReference>
<dbReference type="GO" id="GO:0000166">
    <property type="term" value="F:nucleotide binding"/>
    <property type="evidence" value="ECO:0007669"/>
    <property type="project" value="UniProtKB-KW"/>
</dbReference>
<keyword evidence="2" id="KW-0547">Nucleotide-binding</keyword>
<keyword evidence="6" id="KW-1185">Reference proteome</keyword>
<dbReference type="InterPro" id="IPR008334">
    <property type="entry name" value="5'-Nucleotdase_C"/>
</dbReference>
<dbReference type="EMBL" id="SPVF01000161">
    <property type="protein sequence ID" value="TFW18479.1"/>
    <property type="molecule type" value="Genomic_DNA"/>
</dbReference>
<proteinExistence type="inferred from homology"/>
<dbReference type="GO" id="GO:0030288">
    <property type="term" value="C:outer membrane-bounded periplasmic space"/>
    <property type="evidence" value="ECO:0007669"/>
    <property type="project" value="TreeGrafter"/>
</dbReference>
<dbReference type="InterPro" id="IPR006179">
    <property type="entry name" value="5_nucleotidase/apyrase"/>
</dbReference>
<dbReference type="SUPFAM" id="SSF56300">
    <property type="entry name" value="Metallo-dependent phosphatases"/>
    <property type="match status" value="1"/>
</dbReference>
<dbReference type="PROSITE" id="PS51257">
    <property type="entry name" value="PROKAR_LIPOPROTEIN"/>
    <property type="match status" value="1"/>
</dbReference>
<dbReference type="Gene3D" id="3.90.780.10">
    <property type="entry name" value="5'-Nucleotidase, C-terminal domain"/>
    <property type="match status" value="1"/>
</dbReference>
<evidence type="ECO:0000313" key="5">
    <source>
        <dbReference type="EMBL" id="TFW18479.1"/>
    </source>
</evidence>